<organism evidence="8 9">
    <name type="scientific">Cylindrotheca closterium</name>
    <dbReference type="NCBI Taxonomy" id="2856"/>
    <lineage>
        <taxon>Eukaryota</taxon>
        <taxon>Sar</taxon>
        <taxon>Stramenopiles</taxon>
        <taxon>Ochrophyta</taxon>
        <taxon>Bacillariophyta</taxon>
        <taxon>Bacillariophyceae</taxon>
        <taxon>Bacillariophycidae</taxon>
        <taxon>Bacillariales</taxon>
        <taxon>Bacillariaceae</taxon>
        <taxon>Cylindrotheca</taxon>
    </lineage>
</organism>
<feature type="domain" description="Integrase catalytic" evidence="7">
    <location>
        <begin position="340"/>
        <end position="513"/>
    </location>
</feature>
<sequence length="513" mass="58960">MKSLMASDILMQYPNHNKPFEPYTDALAYQMGTVIMQDKKPVAYWSRKLNDAQKNYSVMEKEMLGIVHCLKEFRSMLYGTQLTIFTDHKNFTFRMMNTQRVLCWQMYMGEFSPTFNYLPGKDNVLANCSLHLPQMEKLSEGKSSFSKGKLIAFDKLNVKMDPEDEMYSFEEEVLLPPPTEAEFNRTFKCPFSCCQDGDHGHGAIENDEMLESFLNHPPLEVMPNPITMANIQQHQLQDVALIQKSQDAATWAQYPIMQIDNRNVICYCANLNKPNKWRIHLPETFVAPVIVWYQLVLGHRGTTSLYNKIVRQFYAPALKRKVESLRCEVCQVNKNVNIQFRHLPERHADLVLWFSVAVDLIGPWKIKVIGIDIEFNALTCIYPVTNLTELSHIENKTSAHITNVFENLWLSRYPKPYKCTHDQSGKSIGHNFQLKLQQWGIHDALATSKNPTANAICERMHQTVGNILRTRFNNNDMAPSIQTANQAVDDALAACNHAMRCGVSQSLKKKHSM</sequence>
<comment type="caution">
    <text evidence="8">The sequence shown here is derived from an EMBL/GenBank/DDBJ whole genome shotgun (WGS) entry which is preliminary data.</text>
</comment>
<evidence type="ECO:0000313" key="8">
    <source>
        <dbReference type="EMBL" id="CAJ1963291.1"/>
    </source>
</evidence>
<dbReference type="AlphaFoldDB" id="A0AAD2G534"/>
<proteinExistence type="predicted"/>
<dbReference type="GO" id="GO:0003964">
    <property type="term" value="F:RNA-directed DNA polymerase activity"/>
    <property type="evidence" value="ECO:0007669"/>
    <property type="project" value="UniProtKB-KW"/>
</dbReference>
<dbReference type="SUPFAM" id="SSF53098">
    <property type="entry name" value="Ribonuclease H-like"/>
    <property type="match status" value="1"/>
</dbReference>
<dbReference type="Gene3D" id="3.10.20.370">
    <property type="match status" value="1"/>
</dbReference>
<dbReference type="GO" id="GO:0004519">
    <property type="term" value="F:endonuclease activity"/>
    <property type="evidence" value="ECO:0007669"/>
    <property type="project" value="UniProtKB-KW"/>
</dbReference>
<keyword evidence="6" id="KW-0695">RNA-directed DNA polymerase</keyword>
<evidence type="ECO:0000256" key="2">
    <source>
        <dbReference type="ARBA" id="ARBA00022695"/>
    </source>
</evidence>
<evidence type="ECO:0000313" key="9">
    <source>
        <dbReference type="Proteomes" id="UP001295423"/>
    </source>
</evidence>
<dbReference type="GO" id="GO:0015074">
    <property type="term" value="P:DNA integration"/>
    <property type="evidence" value="ECO:0007669"/>
    <property type="project" value="InterPro"/>
</dbReference>
<keyword evidence="1" id="KW-0808">Transferase</keyword>
<dbReference type="InterPro" id="IPR043502">
    <property type="entry name" value="DNA/RNA_pol_sf"/>
</dbReference>
<keyword evidence="9" id="KW-1185">Reference proteome</keyword>
<keyword evidence="2" id="KW-0548">Nucleotidyltransferase</keyword>
<evidence type="ECO:0000256" key="6">
    <source>
        <dbReference type="ARBA" id="ARBA00022918"/>
    </source>
</evidence>
<evidence type="ECO:0000256" key="3">
    <source>
        <dbReference type="ARBA" id="ARBA00022722"/>
    </source>
</evidence>
<dbReference type="Proteomes" id="UP001295423">
    <property type="component" value="Unassembled WGS sequence"/>
</dbReference>
<dbReference type="InterPro" id="IPR012337">
    <property type="entry name" value="RNaseH-like_sf"/>
</dbReference>
<dbReference type="EMBL" id="CAKOGP040002136">
    <property type="protein sequence ID" value="CAJ1963291.1"/>
    <property type="molecule type" value="Genomic_DNA"/>
</dbReference>
<evidence type="ECO:0000256" key="1">
    <source>
        <dbReference type="ARBA" id="ARBA00022679"/>
    </source>
</evidence>
<evidence type="ECO:0000256" key="4">
    <source>
        <dbReference type="ARBA" id="ARBA00022759"/>
    </source>
</evidence>
<name>A0AAD2G534_9STRA</name>
<dbReference type="SUPFAM" id="SSF56672">
    <property type="entry name" value="DNA/RNA polymerases"/>
    <property type="match status" value="1"/>
</dbReference>
<keyword evidence="4" id="KW-0255">Endonuclease</keyword>
<dbReference type="CDD" id="cd09274">
    <property type="entry name" value="RNase_HI_RT_Ty3"/>
    <property type="match status" value="1"/>
</dbReference>
<dbReference type="InterPro" id="IPR036397">
    <property type="entry name" value="RNaseH_sf"/>
</dbReference>
<evidence type="ECO:0000256" key="5">
    <source>
        <dbReference type="ARBA" id="ARBA00022801"/>
    </source>
</evidence>
<dbReference type="Gene3D" id="3.30.420.10">
    <property type="entry name" value="Ribonuclease H-like superfamily/Ribonuclease H"/>
    <property type="match status" value="1"/>
</dbReference>
<dbReference type="InterPro" id="IPR050951">
    <property type="entry name" value="Retrovirus_Pol_polyprotein"/>
</dbReference>
<dbReference type="Pfam" id="PF17917">
    <property type="entry name" value="RT_RNaseH"/>
    <property type="match status" value="1"/>
</dbReference>
<dbReference type="InterPro" id="IPR041373">
    <property type="entry name" value="RT_RNaseH"/>
</dbReference>
<dbReference type="GO" id="GO:0016787">
    <property type="term" value="F:hydrolase activity"/>
    <property type="evidence" value="ECO:0007669"/>
    <property type="project" value="UniProtKB-KW"/>
</dbReference>
<dbReference type="GO" id="GO:0003676">
    <property type="term" value="F:nucleic acid binding"/>
    <property type="evidence" value="ECO:0007669"/>
    <property type="project" value="InterPro"/>
</dbReference>
<reference evidence="8" key="1">
    <citation type="submission" date="2023-08" db="EMBL/GenBank/DDBJ databases">
        <authorList>
            <person name="Audoor S."/>
            <person name="Bilcke G."/>
        </authorList>
    </citation>
    <scope>NUCLEOTIDE SEQUENCE</scope>
</reference>
<protein>
    <recommendedName>
        <fullName evidence="7">Integrase catalytic domain-containing protein</fullName>
    </recommendedName>
</protein>
<dbReference type="PANTHER" id="PTHR37984">
    <property type="entry name" value="PROTEIN CBG26694"/>
    <property type="match status" value="1"/>
</dbReference>
<accession>A0AAD2G534</accession>
<gene>
    <name evidence="8" type="ORF">CYCCA115_LOCUS20095</name>
</gene>
<keyword evidence="3" id="KW-0540">Nuclease</keyword>
<dbReference type="PROSITE" id="PS50994">
    <property type="entry name" value="INTEGRASE"/>
    <property type="match status" value="1"/>
</dbReference>
<evidence type="ECO:0000259" key="7">
    <source>
        <dbReference type="PROSITE" id="PS50994"/>
    </source>
</evidence>
<dbReference type="PANTHER" id="PTHR37984:SF5">
    <property type="entry name" value="PROTEIN NYNRIN-LIKE"/>
    <property type="match status" value="1"/>
</dbReference>
<keyword evidence="5" id="KW-0378">Hydrolase</keyword>
<dbReference type="InterPro" id="IPR001584">
    <property type="entry name" value="Integrase_cat-core"/>
</dbReference>